<feature type="domain" description="Nuclear pore complex NUP2/50/61" evidence="2">
    <location>
        <begin position="2"/>
        <end position="68"/>
    </location>
</feature>
<evidence type="ECO:0000256" key="1">
    <source>
        <dbReference type="SAM" id="MobiDB-lite"/>
    </source>
</evidence>
<proteinExistence type="predicted"/>
<name>A0A1B6HA97_9HEMI</name>
<accession>A0A1B6HA97</accession>
<dbReference type="Pfam" id="PF08911">
    <property type="entry name" value="NUP50"/>
    <property type="match status" value="1"/>
</dbReference>
<protein>
    <recommendedName>
        <fullName evidence="2">Nuclear pore complex NUP2/50/61 domain-containing protein</fullName>
    </recommendedName>
</protein>
<evidence type="ECO:0000259" key="2">
    <source>
        <dbReference type="Pfam" id="PF08911"/>
    </source>
</evidence>
<gene>
    <name evidence="3" type="ORF">g.26261</name>
    <name evidence="4" type="ORF">g.26266</name>
</gene>
<feature type="region of interest" description="Disordered" evidence="1">
    <location>
        <begin position="177"/>
        <end position="198"/>
    </location>
</feature>
<dbReference type="EMBL" id="GECU01009581">
    <property type="protein sequence ID" value="JAS98125.1"/>
    <property type="molecule type" value="Transcribed_RNA"/>
</dbReference>
<reference evidence="3" key="1">
    <citation type="submission" date="2015-11" db="EMBL/GenBank/DDBJ databases">
        <title>De novo transcriptome assembly of four potential Pierce s Disease insect vectors from Arizona vineyards.</title>
        <authorList>
            <person name="Tassone E.E."/>
        </authorList>
    </citation>
    <scope>NUCLEOTIDE SEQUENCE</scope>
</reference>
<feature type="compositionally biased region" description="Low complexity" evidence="1">
    <location>
        <begin position="179"/>
        <end position="198"/>
    </location>
</feature>
<dbReference type="AlphaFoldDB" id="A0A1B6HA97"/>
<sequence length="198" mass="21616">MAKRTASSDINHDNWDAPFVPEEAGSFKIAAQAALQKRVIKTAKRRIKTSESSDAGKSLFASFGGFKPNAASQGSDTSKTFSFLSSGPVTTSSNTSMPTNGTKFVTPQPRFEMTNSNIPSVNRPQQKYLSDLKELNQSVVAWIKKHVESDSHCILSPVFEDYNKHLTKIRAERDAAEKASSVVSSTPASSLSSFNFFQ</sequence>
<dbReference type="EMBL" id="GECU01036078">
    <property type="protein sequence ID" value="JAS71628.1"/>
    <property type="molecule type" value="Transcribed_RNA"/>
</dbReference>
<organism evidence="3">
    <name type="scientific">Homalodisca liturata</name>
    <dbReference type="NCBI Taxonomy" id="320908"/>
    <lineage>
        <taxon>Eukaryota</taxon>
        <taxon>Metazoa</taxon>
        <taxon>Ecdysozoa</taxon>
        <taxon>Arthropoda</taxon>
        <taxon>Hexapoda</taxon>
        <taxon>Insecta</taxon>
        <taxon>Pterygota</taxon>
        <taxon>Neoptera</taxon>
        <taxon>Paraneoptera</taxon>
        <taxon>Hemiptera</taxon>
        <taxon>Auchenorrhyncha</taxon>
        <taxon>Membracoidea</taxon>
        <taxon>Cicadellidae</taxon>
        <taxon>Cicadellinae</taxon>
        <taxon>Proconiini</taxon>
        <taxon>Homalodisca</taxon>
    </lineage>
</organism>
<dbReference type="GO" id="GO:0005643">
    <property type="term" value="C:nuclear pore"/>
    <property type="evidence" value="ECO:0007669"/>
    <property type="project" value="InterPro"/>
</dbReference>
<evidence type="ECO:0000313" key="3">
    <source>
        <dbReference type="EMBL" id="JAS71628.1"/>
    </source>
</evidence>
<dbReference type="InterPro" id="IPR015007">
    <property type="entry name" value="NUP2/50/61"/>
</dbReference>
<evidence type="ECO:0000313" key="4">
    <source>
        <dbReference type="EMBL" id="JAS98125.1"/>
    </source>
</evidence>